<comment type="caution">
    <text evidence="1">The sequence shown here is derived from an EMBL/GenBank/DDBJ whole genome shotgun (WGS) entry which is preliminary data.</text>
</comment>
<dbReference type="OrthoDB" id="6777076at2759"/>
<evidence type="ECO:0000313" key="1">
    <source>
        <dbReference type="EMBL" id="GFY76509.1"/>
    </source>
</evidence>
<dbReference type="AlphaFoldDB" id="A0A8X6YRN2"/>
<name>A0A8X6YRN2_9ARAC</name>
<reference evidence="1" key="1">
    <citation type="submission" date="2020-08" db="EMBL/GenBank/DDBJ databases">
        <title>Multicomponent nature underlies the extraordinary mechanical properties of spider dragline silk.</title>
        <authorList>
            <person name="Kono N."/>
            <person name="Nakamura H."/>
            <person name="Mori M."/>
            <person name="Yoshida Y."/>
            <person name="Ohtoshi R."/>
            <person name="Malay A.D."/>
            <person name="Moran D.A.P."/>
            <person name="Tomita M."/>
            <person name="Numata K."/>
            <person name="Arakawa K."/>
        </authorList>
    </citation>
    <scope>NUCLEOTIDE SEQUENCE</scope>
</reference>
<protein>
    <recommendedName>
        <fullName evidence="3">Transposase</fullName>
    </recommendedName>
</protein>
<dbReference type="Proteomes" id="UP000886998">
    <property type="component" value="Unassembled WGS sequence"/>
</dbReference>
<feature type="non-terminal residue" evidence="1">
    <location>
        <position position="56"/>
    </location>
</feature>
<keyword evidence="2" id="KW-1185">Reference proteome</keyword>
<organism evidence="1 2">
    <name type="scientific">Trichonephila inaurata madagascariensis</name>
    <dbReference type="NCBI Taxonomy" id="2747483"/>
    <lineage>
        <taxon>Eukaryota</taxon>
        <taxon>Metazoa</taxon>
        <taxon>Ecdysozoa</taxon>
        <taxon>Arthropoda</taxon>
        <taxon>Chelicerata</taxon>
        <taxon>Arachnida</taxon>
        <taxon>Araneae</taxon>
        <taxon>Araneomorphae</taxon>
        <taxon>Entelegynae</taxon>
        <taxon>Araneoidea</taxon>
        <taxon>Nephilidae</taxon>
        <taxon>Trichonephila</taxon>
        <taxon>Trichonephila inaurata</taxon>
    </lineage>
</organism>
<evidence type="ECO:0008006" key="3">
    <source>
        <dbReference type="Google" id="ProtNLM"/>
    </source>
</evidence>
<gene>
    <name evidence="1" type="ORF">TNIN_344931</name>
</gene>
<accession>A0A8X6YRN2</accession>
<proteinExistence type="predicted"/>
<dbReference type="EMBL" id="BMAV01021992">
    <property type="protein sequence ID" value="GFY76509.1"/>
    <property type="molecule type" value="Genomic_DNA"/>
</dbReference>
<evidence type="ECO:0000313" key="2">
    <source>
        <dbReference type="Proteomes" id="UP000886998"/>
    </source>
</evidence>
<sequence length="56" mass="6986">MLKEALKMFDEKDDRTEFKRYFEQTYSKRSEAWAYCHMKWYGVNTSMHIESMHRTI</sequence>